<evidence type="ECO:0000256" key="2">
    <source>
        <dbReference type="SAM" id="Phobius"/>
    </source>
</evidence>
<evidence type="ECO:0000256" key="1">
    <source>
        <dbReference type="SAM" id="MobiDB-lite"/>
    </source>
</evidence>
<dbReference type="EMBL" id="LKCW01000004">
    <property type="protein sequence ID" value="KPM45979.1"/>
    <property type="molecule type" value="Genomic_DNA"/>
</dbReference>
<organism evidence="3 4">
    <name type="scientific">Neonectria ditissima</name>
    <dbReference type="NCBI Taxonomy" id="78410"/>
    <lineage>
        <taxon>Eukaryota</taxon>
        <taxon>Fungi</taxon>
        <taxon>Dikarya</taxon>
        <taxon>Ascomycota</taxon>
        <taxon>Pezizomycotina</taxon>
        <taxon>Sordariomycetes</taxon>
        <taxon>Hypocreomycetidae</taxon>
        <taxon>Hypocreales</taxon>
        <taxon>Nectriaceae</taxon>
        <taxon>Neonectria</taxon>
    </lineage>
</organism>
<keyword evidence="2" id="KW-0812">Transmembrane</keyword>
<sequence>MGQLNMPTALFLSVLAVGLFVTIATAWPLFALTLRQDPIPTMQTRLQRLDPGSDFFRRQFTNPTGVMSVLLLVGSDIVQKAIAQMTDANNIFTPVVFSFGWVSYAVTSAANALGNGTFLPPPDYPGKVILAGSRDSLGSGDQRDNQSWVLGRLIRDLELSAEKKRHNDLRLLDSGLMVTIFKLDSCEGKPYRALKRKKDWLYWGTCAAIPAQICITIPPLALHGNWVVLFITATGVLLSTLTAALPSMRGEQSGIRKHSIHTYALTRGNGHKHVFIIQPDSLEVQDIGQGQKENVSSLPRLDEMATTSNRATRGTRWFSLVLALLWGILLIAVGGLERDTWYLLGVGLVGTIVNIVVATWPREPEAHGIPLVEVDKLGFRESVTSRRPTVGEVLIALEKRYPGYGHALRKVFFNGLPNKKDEEWEKDELNWEKAEGRRLKKATTIPTPTISSTTPPVPTITPPVSITTPTKAVPR</sequence>
<protein>
    <submittedName>
        <fullName evidence="3">Uncharacterized protein</fullName>
    </submittedName>
</protein>
<keyword evidence="2" id="KW-0472">Membrane</keyword>
<keyword evidence="2" id="KW-1133">Transmembrane helix</keyword>
<feature type="transmembrane region" description="Helical" evidence="2">
    <location>
        <begin position="226"/>
        <end position="248"/>
    </location>
</feature>
<feature type="transmembrane region" description="Helical" evidence="2">
    <location>
        <begin position="12"/>
        <end position="34"/>
    </location>
</feature>
<dbReference type="AlphaFoldDB" id="A0A0P7B7B3"/>
<keyword evidence="4" id="KW-1185">Reference proteome</keyword>
<dbReference type="STRING" id="78410.A0A0P7B7B3"/>
<feature type="transmembrane region" description="Helical" evidence="2">
    <location>
        <begin position="341"/>
        <end position="360"/>
    </location>
</feature>
<feature type="compositionally biased region" description="Low complexity" evidence="1">
    <location>
        <begin position="443"/>
        <end position="454"/>
    </location>
</feature>
<feature type="transmembrane region" description="Helical" evidence="2">
    <location>
        <begin position="200"/>
        <end position="220"/>
    </location>
</feature>
<comment type="caution">
    <text evidence="3">The sequence shown here is derived from an EMBL/GenBank/DDBJ whole genome shotgun (WGS) entry which is preliminary data.</text>
</comment>
<feature type="region of interest" description="Disordered" evidence="1">
    <location>
        <begin position="438"/>
        <end position="475"/>
    </location>
</feature>
<gene>
    <name evidence="3" type="ORF">AK830_g727</name>
</gene>
<reference evidence="3 4" key="1">
    <citation type="submission" date="2015-09" db="EMBL/GenBank/DDBJ databases">
        <title>Draft genome of a European isolate of the apple canker pathogen Neonectria ditissima.</title>
        <authorList>
            <person name="Gomez-Cortecero A."/>
            <person name="Harrison R.J."/>
            <person name="Armitage A.D."/>
        </authorList>
    </citation>
    <scope>NUCLEOTIDE SEQUENCE [LARGE SCALE GENOMIC DNA]</scope>
    <source>
        <strain evidence="3 4">R09/05</strain>
    </source>
</reference>
<feature type="transmembrane region" description="Helical" evidence="2">
    <location>
        <begin position="317"/>
        <end position="335"/>
    </location>
</feature>
<proteinExistence type="predicted"/>
<dbReference type="Proteomes" id="UP000050424">
    <property type="component" value="Unassembled WGS sequence"/>
</dbReference>
<name>A0A0P7B7B3_9HYPO</name>
<evidence type="ECO:0000313" key="4">
    <source>
        <dbReference type="Proteomes" id="UP000050424"/>
    </source>
</evidence>
<evidence type="ECO:0000313" key="3">
    <source>
        <dbReference type="EMBL" id="KPM45979.1"/>
    </source>
</evidence>
<dbReference type="OrthoDB" id="1937642at2759"/>
<accession>A0A0P7B7B3</accession>
<feature type="compositionally biased region" description="Low complexity" evidence="1">
    <location>
        <begin position="462"/>
        <end position="475"/>
    </location>
</feature>